<dbReference type="PANTHER" id="PTHR21180:SF32">
    <property type="entry name" value="ENDONUCLEASE_EXONUCLEASE_PHOSPHATASE FAMILY DOMAIN-CONTAINING PROTEIN 1"/>
    <property type="match status" value="1"/>
</dbReference>
<dbReference type="InterPro" id="IPR004509">
    <property type="entry name" value="Competence_ComEA_HhH"/>
</dbReference>
<reference evidence="4 5" key="1">
    <citation type="journal article" date="2022" name="Int. J. Syst. Evol. Microbiol.">
        <title>Pseudomonas aegrilactucae sp. nov. and Pseudomonas morbosilactucae sp. nov., pathogens causing bacterial rot of lettuce in Japan.</title>
        <authorList>
            <person name="Sawada H."/>
            <person name="Fujikawa T."/>
            <person name="Satou M."/>
        </authorList>
    </citation>
    <scope>NUCLEOTIDE SEQUENCE [LARGE SCALE GENOMIC DNA]</scope>
    <source>
        <strain evidence="2 4">MAFF 302030</strain>
        <strain evidence="3 5">MAFF 302046</strain>
    </source>
</reference>
<evidence type="ECO:0000313" key="4">
    <source>
        <dbReference type="Proteomes" id="UP001155059"/>
    </source>
</evidence>
<name>A0A9X1YXW2_9PSED</name>
<evidence type="ECO:0000313" key="5">
    <source>
        <dbReference type="Proteomes" id="UP001155163"/>
    </source>
</evidence>
<organism evidence="2 4">
    <name type="scientific">Pseudomonas morbosilactucae</name>
    <dbReference type="NCBI Taxonomy" id="2938197"/>
    <lineage>
        <taxon>Bacteria</taxon>
        <taxon>Pseudomonadati</taxon>
        <taxon>Pseudomonadota</taxon>
        <taxon>Gammaproteobacteria</taxon>
        <taxon>Pseudomonadales</taxon>
        <taxon>Pseudomonadaceae</taxon>
        <taxon>Pseudomonas</taxon>
    </lineage>
</organism>
<dbReference type="Proteomes" id="UP001155163">
    <property type="component" value="Unassembled WGS sequence"/>
</dbReference>
<dbReference type="NCBIfam" id="TIGR00426">
    <property type="entry name" value="competence protein ComEA helix-hairpin-helix repeat region"/>
    <property type="match status" value="1"/>
</dbReference>
<dbReference type="Proteomes" id="UP001155059">
    <property type="component" value="Unassembled WGS sequence"/>
</dbReference>
<dbReference type="PANTHER" id="PTHR21180">
    <property type="entry name" value="ENDONUCLEASE/EXONUCLEASE/PHOSPHATASE FAMILY DOMAIN-CONTAINING PROTEIN 1"/>
    <property type="match status" value="1"/>
</dbReference>
<evidence type="ECO:0000313" key="2">
    <source>
        <dbReference type="EMBL" id="MCK9800175.1"/>
    </source>
</evidence>
<accession>A0A9X1YXW2</accession>
<comment type="caution">
    <text evidence="2">The sequence shown here is derived from an EMBL/GenBank/DDBJ whole genome shotgun (WGS) entry which is preliminary data.</text>
</comment>
<dbReference type="RefSeq" id="WP_123328273.1">
    <property type="nucleotide sequence ID" value="NZ_JALQCW010000059.1"/>
</dbReference>
<dbReference type="AlphaFoldDB" id="A0A9X1YXW2"/>
<evidence type="ECO:0000313" key="3">
    <source>
        <dbReference type="EMBL" id="MCK9813952.1"/>
    </source>
</evidence>
<keyword evidence="5" id="KW-1185">Reference proteome</keyword>
<dbReference type="Gene3D" id="1.10.150.280">
    <property type="entry name" value="AF1531-like domain"/>
    <property type="match status" value="1"/>
</dbReference>
<dbReference type="GO" id="GO:0015627">
    <property type="term" value="C:type II protein secretion system complex"/>
    <property type="evidence" value="ECO:0007669"/>
    <property type="project" value="TreeGrafter"/>
</dbReference>
<dbReference type="InterPro" id="IPR010994">
    <property type="entry name" value="RuvA_2-like"/>
</dbReference>
<reference evidence="4 5" key="2">
    <citation type="journal article" date="2023" name="Plant Pathol.">
        <title>Dismantling and reorganizing Pseudomonas marginalis sensu#lato.</title>
        <authorList>
            <person name="Sawada H."/>
            <person name="Fujikawa T."/>
            <person name="Satou M."/>
        </authorList>
    </citation>
    <scope>NUCLEOTIDE SEQUENCE [LARGE SCALE GENOMIC DNA]</scope>
    <source>
        <strain evidence="2 4">MAFF 302030</strain>
        <strain evidence="3 5">MAFF 302046</strain>
    </source>
</reference>
<protein>
    <submittedName>
        <fullName evidence="2">Helix-hairpin-helix domain-containing protein</fullName>
    </submittedName>
</protein>
<dbReference type="EMBL" id="JALQCX010000011">
    <property type="protein sequence ID" value="MCK9813952.1"/>
    <property type="molecule type" value="Genomic_DNA"/>
</dbReference>
<keyword evidence="1" id="KW-0732">Signal</keyword>
<sequence length="110" mass="11764">MRIPYFSSLIFALLASTSLVVNAAPAVSAQTSPAVIEAPTAADRVNKVNLNTADLPTLQRELFGIGAAKAKAIVDYRDSHGPFASVDELLEVKGIGKTLLERNRDKLEVN</sequence>
<dbReference type="SUPFAM" id="SSF47781">
    <property type="entry name" value="RuvA domain 2-like"/>
    <property type="match status" value="1"/>
</dbReference>
<dbReference type="InterPro" id="IPR051675">
    <property type="entry name" value="Endo/Exo/Phosphatase_dom_1"/>
</dbReference>
<dbReference type="EMBL" id="JALQCW010000059">
    <property type="protein sequence ID" value="MCK9800175.1"/>
    <property type="molecule type" value="Genomic_DNA"/>
</dbReference>
<proteinExistence type="predicted"/>
<dbReference type="Pfam" id="PF12836">
    <property type="entry name" value="HHH_3"/>
    <property type="match status" value="1"/>
</dbReference>
<feature type="chain" id="PRO_5040894990" evidence="1">
    <location>
        <begin position="24"/>
        <end position="110"/>
    </location>
</feature>
<dbReference type="GO" id="GO:0015628">
    <property type="term" value="P:protein secretion by the type II secretion system"/>
    <property type="evidence" value="ECO:0007669"/>
    <property type="project" value="TreeGrafter"/>
</dbReference>
<feature type="signal peptide" evidence="1">
    <location>
        <begin position="1"/>
        <end position="23"/>
    </location>
</feature>
<gene>
    <name evidence="2" type="ORF">M1B34_21375</name>
    <name evidence="3" type="ORF">M1B35_07315</name>
</gene>
<evidence type="ECO:0000256" key="1">
    <source>
        <dbReference type="SAM" id="SignalP"/>
    </source>
</evidence>